<name>A0A1S1YZG6_FLAPC</name>
<gene>
    <name evidence="1" type="ORF">NH26_08620</name>
</gene>
<keyword evidence="2" id="KW-1185">Reference proteome</keyword>
<dbReference type="RefSeq" id="WP_052432266.1">
    <property type="nucleotide sequence ID" value="NZ_JRYR02000001.1"/>
</dbReference>
<proteinExistence type="predicted"/>
<accession>A0A1S1YZG6</accession>
<protein>
    <submittedName>
        <fullName evidence="1">Uncharacterized protein</fullName>
    </submittedName>
</protein>
<dbReference type="STRING" id="915059.NH26_08620"/>
<dbReference type="OrthoDB" id="9788881at2"/>
<dbReference type="EMBL" id="JRYR02000001">
    <property type="protein sequence ID" value="OHX66414.1"/>
    <property type="molecule type" value="Genomic_DNA"/>
</dbReference>
<organism evidence="1 2">
    <name type="scientific">Flammeovirga pacifica</name>
    <dbReference type="NCBI Taxonomy" id="915059"/>
    <lineage>
        <taxon>Bacteria</taxon>
        <taxon>Pseudomonadati</taxon>
        <taxon>Bacteroidota</taxon>
        <taxon>Cytophagia</taxon>
        <taxon>Cytophagales</taxon>
        <taxon>Flammeovirgaceae</taxon>
        <taxon>Flammeovirga</taxon>
    </lineage>
</organism>
<reference evidence="1 2" key="1">
    <citation type="journal article" date="2012" name="Int. J. Syst. Evol. Microbiol.">
        <title>Flammeovirga pacifica sp. nov., isolated from deep-sea sediment.</title>
        <authorList>
            <person name="Xu H."/>
            <person name="Fu Y."/>
            <person name="Yang N."/>
            <person name="Ding Z."/>
            <person name="Lai Q."/>
            <person name="Zeng R."/>
        </authorList>
    </citation>
    <scope>NUCLEOTIDE SEQUENCE [LARGE SCALE GENOMIC DNA]</scope>
    <source>
        <strain evidence="2">DSM 24597 / LMG 26175 / WPAGA1</strain>
    </source>
</reference>
<dbReference type="Gene3D" id="3.30.70.1290">
    <property type="entry name" value="Transposase IS200-like"/>
    <property type="match status" value="1"/>
</dbReference>
<sequence length="93" mass="11453">MDALDVSKSWLKKYRKKYQFWLQHNHPILLDTPEKLQQRLDYTQNPIKVGIVQDAKDYLYSRVFNYHGTKYNLLKSMFWNEYFRFVLSCKLKQ</sequence>
<dbReference type="InterPro" id="IPR036515">
    <property type="entry name" value="Transposase_17_sf"/>
</dbReference>
<comment type="caution">
    <text evidence="1">The sequence shown here is derived from an EMBL/GenBank/DDBJ whole genome shotgun (WGS) entry which is preliminary data.</text>
</comment>
<dbReference type="AlphaFoldDB" id="A0A1S1YZG6"/>
<dbReference type="GO" id="GO:0004803">
    <property type="term" value="F:transposase activity"/>
    <property type="evidence" value="ECO:0007669"/>
    <property type="project" value="InterPro"/>
</dbReference>
<dbReference type="Proteomes" id="UP000179797">
    <property type="component" value="Unassembled WGS sequence"/>
</dbReference>
<evidence type="ECO:0000313" key="1">
    <source>
        <dbReference type="EMBL" id="OHX66414.1"/>
    </source>
</evidence>
<dbReference type="GO" id="GO:0006313">
    <property type="term" value="P:DNA transposition"/>
    <property type="evidence" value="ECO:0007669"/>
    <property type="project" value="InterPro"/>
</dbReference>
<evidence type="ECO:0000313" key="2">
    <source>
        <dbReference type="Proteomes" id="UP000179797"/>
    </source>
</evidence>
<dbReference type="GO" id="GO:0003677">
    <property type="term" value="F:DNA binding"/>
    <property type="evidence" value="ECO:0007669"/>
    <property type="project" value="InterPro"/>
</dbReference>